<gene>
    <name evidence="1" type="ORF">F5878DRAFT_632271</name>
</gene>
<protein>
    <submittedName>
        <fullName evidence="1">Uncharacterized protein</fullName>
    </submittedName>
</protein>
<dbReference type="Proteomes" id="UP001163846">
    <property type="component" value="Unassembled WGS sequence"/>
</dbReference>
<organism evidence="1 2">
    <name type="scientific">Lentinula raphanica</name>
    <dbReference type="NCBI Taxonomy" id="153919"/>
    <lineage>
        <taxon>Eukaryota</taxon>
        <taxon>Fungi</taxon>
        <taxon>Dikarya</taxon>
        <taxon>Basidiomycota</taxon>
        <taxon>Agaricomycotina</taxon>
        <taxon>Agaricomycetes</taxon>
        <taxon>Agaricomycetidae</taxon>
        <taxon>Agaricales</taxon>
        <taxon>Marasmiineae</taxon>
        <taxon>Omphalotaceae</taxon>
        <taxon>Lentinula</taxon>
    </lineage>
</organism>
<sequence>MVEQMASDESHCITAMDVDDDNGSTSTPMAPTKELDPEAQFMDVDGDYSTSTPTVPTKALDPAPCEELNDPWLHMPILKTSFQSSDSNHIENELIERYIEPQHHAYSKDIYSSFVPLPDSDLAVIPTLRPSRNAVLNSYLNGRALRCSMQKALLPMTRVTNMGDFLQVMRHAVLALHWLYTKAETTHGNVNPNNVKARYDPGGVQGVLVHRDVPGIIDHTIRAQLHTLIGRFAPEMISGLVGGLGREFTRKPLDEVMWN</sequence>
<comment type="caution">
    <text evidence="1">The sequence shown here is derived from an EMBL/GenBank/DDBJ whole genome shotgun (WGS) entry which is preliminary data.</text>
</comment>
<accession>A0AA38NZV7</accession>
<name>A0AA38NZV7_9AGAR</name>
<proteinExistence type="predicted"/>
<keyword evidence="2" id="KW-1185">Reference proteome</keyword>
<evidence type="ECO:0000313" key="2">
    <source>
        <dbReference type="Proteomes" id="UP001163846"/>
    </source>
</evidence>
<dbReference type="AlphaFoldDB" id="A0AA38NZV7"/>
<evidence type="ECO:0000313" key="1">
    <source>
        <dbReference type="EMBL" id="KAJ3833705.1"/>
    </source>
</evidence>
<dbReference type="EMBL" id="MU806649">
    <property type="protein sequence ID" value="KAJ3833705.1"/>
    <property type="molecule type" value="Genomic_DNA"/>
</dbReference>
<reference evidence="1" key="1">
    <citation type="submission" date="2022-08" db="EMBL/GenBank/DDBJ databases">
        <authorList>
            <consortium name="DOE Joint Genome Institute"/>
            <person name="Min B."/>
            <person name="Riley R."/>
            <person name="Sierra-Patev S."/>
            <person name="Naranjo-Ortiz M."/>
            <person name="Looney B."/>
            <person name="Konkel Z."/>
            <person name="Slot J.C."/>
            <person name="Sakamoto Y."/>
            <person name="Steenwyk J.L."/>
            <person name="Rokas A."/>
            <person name="Carro J."/>
            <person name="Camarero S."/>
            <person name="Ferreira P."/>
            <person name="Molpeceres G."/>
            <person name="Ruiz-Duenas F.J."/>
            <person name="Serrano A."/>
            <person name="Henrissat B."/>
            <person name="Drula E."/>
            <person name="Hughes K.W."/>
            <person name="Mata J.L."/>
            <person name="Ishikawa N.K."/>
            <person name="Vargas-Isla R."/>
            <person name="Ushijima S."/>
            <person name="Smith C.A."/>
            <person name="Ahrendt S."/>
            <person name="Andreopoulos W."/>
            <person name="He G."/>
            <person name="Labutti K."/>
            <person name="Lipzen A."/>
            <person name="Ng V."/>
            <person name="Sandor L."/>
            <person name="Barry K."/>
            <person name="Martinez A.T."/>
            <person name="Xiao Y."/>
            <person name="Gibbons J.G."/>
            <person name="Terashima K."/>
            <person name="Hibbett D.S."/>
            <person name="Grigoriev I.V."/>
        </authorList>
    </citation>
    <scope>NUCLEOTIDE SEQUENCE</scope>
    <source>
        <strain evidence="1">TFB9207</strain>
    </source>
</reference>